<dbReference type="InterPro" id="IPR044926">
    <property type="entry name" value="RGS_subdomain_2"/>
</dbReference>
<keyword evidence="1" id="KW-0472">Membrane</keyword>
<feature type="transmembrane region" description="Helical" evidence="1">
    <location>
        <begin position="14"/>
        <end position="33"/>
    </location>
</feature>
<name>X0KYY5_FUSOX</name>
<dbReference type="HOGENOM" id="CLU_054415_0_0_1"/>
<evidence type="ECO:0000256" key="1">
    <source>
        <dbReference type="SAM" id="Phobius"/>
    </source>
</evidence>
<feature type="transmembrane region" description="Helical" evidence="1">
    <location>
        <begin position="45"/>
        <end position="67"/>
    </location>
</feature>
<evidence type="ECO:0008006" key="3">
    <source>
        <dbReference type="Google" id="ProtNLM"/>
    </source>
</evidence>
<keyword evidence="1" id="KW-1133">Transmembrane helix</keyword>
<reference evidence="2" key="2">
    <citation type="submission" date="2012-05" db="EMBL/GenBank/DDBJ databases">
        <title>The Genome Annotation of Fusarium oxysporum Cotton.</title>
        <authorList>
            <consortium name="The Broad Institute Genomics Platform"/>
            <person name="Ma L.-J."/>
            <person name="Corby-Kistler H."/>
            <person name="Broz K."/>
            <person name="Gale L.R."/>
            <person name="Jonkers W."/>
            <person name="O'Donnell K."/>
            <person name="Ploetz R."/>
            <person name="Steinberg C."/>
            <person name="Schwartz D.C."/>
            <person name="VanEtten H."/>
            <person name="Zhou S."/>
            <person name="Young S.K."/>
            <person name="Zeng Q."/>
            <person name="Gargeya S."/>
            <person name="Fitzgerald M."/>
            <person name="Abouelleil A."/>
            <person name="Alvarado L."/>
            <person name="Chapman S.B."/>
            <person name="Gainer-Dewar J."/>
            <person name="Goldberg J."/>
            <person name="Griggs A."/>
            <person name="Gujja S."/>
            <person name="Hansen M."/>
            <person name="Howarth C."/>
            <person name="Imamovic A."/>
            <person name="Ireland A."/>
            <person name="Larimer J."/>
            <person name="McCowan C."/>
            <person name="Murphy C."/>
            <person name="Pearson M."/>
            <person name="Poon T.W."/>
            <person name="Priest M."/>
            <person name="Roberts A."/>
            <person name="Saif S."/>
            <person name="Shea T."/>
            <person name="Sykes S."/>
            <person name="Wortman J."/>
            <person name="Nusbaum C."/>
            <person name="Birren B."/>
        </authorList>
    </citation>
    <scope>NUCLEOTIDE SEQUENCE</scope>
    <source>
        <strain evidence="2">25433</strain>
    </source>
</reference>
<accession>X0KYY5</accession>
<dbReference type="AlphaFoldDB" id="X0KYY5"/>
<dbReference type="InterPro" id="IPR036305">
    <property type="entry name" value="RGS_sf"/>
</dbReference>
<dbReference type="Proteomes" id="UP000030701">
    <property type="component" value="Unassembled WGS sequence"/>
</dbReference>
<protein>
    <recommendedName>
        <fullName evidence="3">RGS domain-containing protein</fullName>
    </recommendedName>
</protein>
<dbReference type="SUPFAM" id="SSF48097">
    <property type="entry name" value="Regulator of G-protein signaling, RGS"/>
    <property type="match status" value="1"/>
</dbReference>
<evidence type="ECO:0000313" key="2">
    <source>
        <dbReference type="EMBL" id="EXM14022.1"/>
    </source>
</evidence>
<sequence>MAAGRKGWEWWPSIVWQLVWTWIIAPVILWKSGNIRDTQGWGVQTMSCCLANLHAAPMWLIALYIPAMAPVNSVFVPPQWIALSIMIIEVFTIFLPCWEVFKHQSLRQETLDIIAQWESNKTLAPGSAKSITTRSTTISSESIFTMGALEYVLERNPEPLQQFSALRDFSGENIAFLRAIAEWKLSLPASVRGPKNQEDSATQELVHERFNSALRIYVNFISARDAEFQVNLSSQDLRKLENVFEASARTLYGEKRAVDPAPPFESFMMTSPAKVNSSGASAHGSENGIITASIEVSDRALYWGDVPEDFHGSIFDAAEASIKYLVLTNTWPKFAKDKHYSLASTDNLESGNVILTTRST</sequence>
<organism evidence="2">
    <name type="scientific">Fusarium oxysporum f. sp. vasinfectum 25433</name>
    <dbReference type="NCBI Taxonomy" id="1089449"/>
    <lineage>
        <taxon>Eukaryota</taxon>
        <taxon>Fungi</taxon>
        <taxon>Dikarya</taxon>
        <taxon>Ascomycota</taxon>
        <taxon>Pezizomycotina</taxon>
        <taxon>Sordariomycetes</taxon>
        <taxon>Hypocreomycetidae</taxon>
        <taxon>Hypocreales</taxon>
        <taxon>Nectriaceae</taxon>
        <taxon>Fusarium</taxon>
        <taxon>Fusarium oxysporum species complex</taxon>
    </lineage>
</organism>
<keyword evidence="1" id="KW-0812">Transmembrane</keyword>
<feature type="transmembrane region" description="Helical" evidence="1">
    <location>
        <begin position="79"/>
        <end position="98"/>
    </location>
</feature>
<dbReference type="OrthoDB" id="5313079at2759"/>
<dbReference type="EMBL" id="JH658093">
    <property type="protein sequence ID" value="EXM14022.1"/>
    <property type="molecule type" value="Genomic_DNA"/>
</dbReference>
<dbReference type="Gene3D" id="1.10.167.10">
    <property type="entry name" value="Regulator of G-protein Signalling 4, domain 2"/>
    <property type="match status" value="1"/>
</dbReference>
<gene>
    <name evidence="2" type="ORF">FOTG_17557</name>
</gene>
<proteinExistence type="predicted"/>
<reference evidence="2" key="1">
    <citation type="submission" date="2011-11" db="EMBL/GenBank/DDBJ databases">
        <title>The Genome Sequence of Fusarium oxysporum Cotton.</title>
        <authorList>
            <consortium name="The Broad Institute Genome Sequencing Platform"/>
            <person name="Ma L.-J."/>
            <person name="Gale L.R."/>
            <person name="Schwartz D.C."/>
            <person name="Zhou S."/>
            <person name="Corby-Kistler H."/>
            <person name="Young S.K."/>
            <person name="Zeng Q."/>
            <person name="Gargeya S."/>
            <person name="Fitzgerald M."/>
            <person name="Haas B."/>
            <person name="Abouelleil A."/>
            <person name="Alvarado L."/>
            <person name="Arachchi H.M."/>
            <person name="Berlin A."/>
            <person name="Brown A."/>
            <person name="Chapman S.B."/>
            <person name="Chen Z."/>
            <person name="Dunbar C."/>
            <person name="Freedman E."/>
            <person name="Gearin G."/>
            <person name="Goldberg J."/>
            <person name="Griggs A."/>
            <person name="Gujja S."/>
            <person name="Heiman D."/>
            <person name="Howarth C."/>
            <person name="Larson L."/>
            <person name="Lui A."/>
            <person name="MacDonald P.J.P."/>
            <person name="Montmayeur A."/>
            <person name="Murphy C."/>
            <person name="Neiman D."/>
            <person name="Pearson M."/>
            <person name="Priest M."/>
            <person name="Roberts A."/>
            <person name="Saif S."/>
            <person name="Shea T."/>
            <person name="Shenoy N."/>
            <person name="Sisk P."/>
            <person name="Stolte C."/>
            <person name="Sykes S."/>
            <person name="Wortman J."/>
            <person name="Nusbaum C."/>
            <person name="Birren B."/>
        </authorList>
    </citation>
    <scope>NUCLEOTIDE SEQUENCE [LARGE SCALE GENOMIC DNA]</scope>
    <source>
        <strain evidence="2">25433</strain>
    </source>
</reference>